<sequence>MAQLSMKDAREFMNALNSFAILDANGRYTYVSENWCRMTNCTEENALGRRVEDIVPDTLAHQVYETGQPVFGHPVVLNDVTMFTNYIPRFSADKKVVGCFLYTIVHGAREAMQLEKQLQALSEKVEYYQKRLSREHGAKYSLENIIGESPEILHLKNQIRQAAASSSTVLIEGETGTGKELIAHSIHTLSPRATSDFVRVNCSTIPEDLMESEFFGYTSGAFTGALKDGKKGRFLVANHGSIFLDEVNLLPVTMQPKFLRVLQEHEVTPVGSADSVPIDIRVIAATNKSLLDLVEKGAFRMDLYFRLNVIRIQAPALRTHKQDIPLLVENMIEKLNREMGTFVQGIEPEALNFLMKYDWPGNIRELQNYVEVAMNNATSPILTQADFVHSESFKTLVSRYSSAPKTTYNLRLLRMEFEKNIIQEVLQTTHGNKQQAAKMMGISRTVLYEKLKEHGLI</sequence>
<dbReference type="OrthoDB" id="9803970at2"/>
<dbReference type="Gene3D" id="1.10.10.60">
    <property type="entry name" value="Homeodomain-like"/>
    <property type="match status" value="1"/>
</dbReference>
<dbReference type="PRINTS" id="PR01590">
    <property type="entry name" value="HTHFIS"/>
</dbReference>
<evidence type="ECO:0000256" key="3">
    <source>
        <dbReference type="ARBA" id="ARBA00023015"/>
    </source>
</evidence>
<name>A0A2V1JSX1_EUBRA</name>
<evidence type="ECO:0000256" key="4">
    <source>
        <dbReference type="ARBA" id="ARBA00023163"/>
    </source>
</evidence>
<dbReference type="GO" id="GO:0006355">
    <property type="term" value="P:regulation of DNA-templated transcription"/>
    <property type="evidence" value="ECO:0007669"/>
    <property type="project" value="InterPro"/>
</dbReference>
<organism evidence="7 8">
    <name type="scientific">Eubacterium ramulus</name>
    <dbReference type="NCBI Taxonomy" id="39490"/>
    <lineage>
        <taxon>Bacteria</taxon>
        <taxon>Bacillati</taxon>
        <taxon>Bacillota</taxon>
        <taxon>Clostridia</taxon>
        <taxon>Eubacteriales</taxon>
        <taxon>Eubacteriaceae</taxon>
        <taxon>Eubacterium</taxon>
    </lineage>
</organism>
<dbReference type="EMBL" id="JRFU01000098">
    <property type="protein sequence ID" value="PWE86595.1"/>
    <property type="molecule type" value="Genomic_DNA"/>
</dbReference>
<dbReference type="Pfam" id="PF25601">
    <property type="entry name" value="AAA_lid_14"/>
    <property type="match status" value="1"/>
</dbReference>
<evidence type="ECO:0000256" key="1">
    <source>
        <dbReference type="ARBA" id="ARBA00022741"/>
    </source>
</evidence>
<dbReference type="InterPro" id="IPR002078">
    <property type="entry name" value="Sigma_54_int"/>
</dbReference>
<dbReference type="InterPro" id="IPR027417">
    <property type="entry name" value="P-loop_NTPase"/>
</dbReference>
<dbReference type="PROSITE" id="PS50045">
    <property type="entry name" value="SIGMA54_INTERACT_4"/>
    <property type="match status" value="1"/>
</dbReference>
<dbReference type="SUPFAM" id="SSF46689">
    <property type="entry name" value="Homeodomain-like"/>
    <property type="match status" value="1"/>
</dbReference>
<dbReference type="Proteomes" id="UP000245288">
    <property type="component" value="Unassembled WGS sequence"/>
</dbReference>
<dbReference type="CDD" id="cd00130">
    <property type="entry name" value="PAS"/>
    <property type="match status" value="1"/>
</dbReference>
<keyword evidence="8" id="KW-1185">Reference proteome</keyword>
<dbReference type="CDD" id="cd00009">
    <property type="entry name" value="AAA"/>
    <property type="match status" value="1"/>
</dbReference>
<dbReference type="SUPFAM" id="SSF52540">
    <property type="entry name" value="P-loop containing nucleoside triphosphate hydrolases"/>
    <property type="match status" value="1"/>
</dbReference>
<dbReference type="Pfam" id="PF00158">
    <property type="entry name" value="Sigma54_activat"/>
    <property type="match status" value="1"/>
</dbReference>
<dbReference type="GO" id="GO:0043565">
    <property type="term" value="F:sequence-specific DNA binding"/>
    <property type="evidence" value="ECO:0007669"/>
    <property type="project" value="InterPro"/>
</dbReference>
<keyword evidence="5" id="KW-0175">Coiled coil</keyword>
<dbReference type="Gene3D" id="3.30.450.20">
    <property type="entry name" value="PAS domain"/>
    <property type="match status" value="1"/>
</dbReference>
<dbReference type="PROSITE" id="PS00675">
    <property type="entry name" value="SIGMA54_INTERACT_1"/>
    <property type="match status" value="1"/>
</dbReference>
<feature type="coiled-coil region" evidence="5">
    <location>
        <begin position="104"/>
        <end position="131"/>
    </location>
</feature>
<dbReference type="Pfam" id="PF08448">
    <property type="entry name" value="PAS_4"/>
    <property type="match status" value="1"/>
</dbReference>
<dbReference type="PROSITE" id="PS00688">
    <property type="entry name" value="SIGMA54_INTERACT_3"/>
    <property type="match status" value="1"/>
</dbReference>
<dbReference type="InterPro" id="IPR002197">
    <property type="entry name" value="HTH_Fis"/>
</dbReference>
<dbReference type="FunFam" id="3.40.50.300:FF:000006">
    <property type="entry name" value="DNA-binding transcriptional regulator NtrC"/>
    <property type="match status" value="1"/>
</dbReference>
<reference evidence="7 8" key="1">
    <citation type="submission" date="2014-09" db="EMBL/GenBank/DDBJ databases">
        <title>Butyrate-producing bacteria isolated from human gut.</title>
        <authorList>
            <person name="Zhang Q."/>
            <person name="Zhao L."/>
        </authorList>
    </citation>
    <scope>NUCLEOTIDE SEQUENCE [LARGE SCALE GENOMIC DNA]</scope>
    <source>
        <strain evidence="7 8">21</strain>
    </source>
</reference>
<keyword evidence="2" id="KW-0067">ATP-binding</keyword>
<keyword evidence="3" id="KW-0805">Transcription regulation</keyword>
<dbReference type="InterPro" id="IPR003593">
    <property type="entry name" value="AAA+_ATPase"/>
</dbReference>
<dbReference type="InterPro" id="IPR035965">
    <property type="entry name" value="PAS-like_dom_sf"/>
</dbReference>
<dbReference type="InterPro" id="IPR009057">
    <property type="entry name" value="Homeodomain-like_sf"/>
</dbReference>
<comment type="caution">
    <text evidence="7">The sequence shown here is derived from an EMBL/GenBank/DDBJ whole genome shotgun (WGS) entry which is preliminary data.</text>
</comment>
<evidence type="ECO:0000313" key="8">
    <source>
        <dbReference type="Proteomes" id="UP000245288"/>
    </source>
</evidence>
<dbReference type="InterPro" id="IPR013656">
    <property type="entry name" value="PAS_4"/>
</dbReference>
<evidence type="ECO:0000313" key="7">
    <source>
        <dbReference type="EMBL" id="PWE86595.1"/>
    </source>
</evidence>
<dbReference type="InterPro" id="IPR058031">
    <property type="entry name" value="AAA_lid_NorR"/>
</dbReference>
<proteinExistence type="predicted"/>
<dbReference type="SUPFAM" id="SSF55785">
    <property type="entry name" value="PYP-like sensor domain (PAS domain)"/>
    <property type="match status" value="1"/>
</dbReference>
<dbReference type="PANTHER" id="PTHR32071">
    <property type="entry name" value="TRANSCRIPTIONAL REGULATORY PROTEIN"/>
    <property type="match status" value="1"/>
</dbReference>
<dbReference type="SMART" id="SM00382">
    <property type="entry name" value="AAA"/>
    <property type="match status" value="1"/>
</dbReference>
<evidence type="ECO:0000256" key="2">
    <source>
        <dbReference type="ARBA" id="ARBA00022840"/>
    </source>
</evidence>
<gene>
    <name evidence="7" type="ORF">LG34_08920</name>
</gene>
<keyword evidence="1" id="KW-0547">Nucleotide-binding</keyword>
<dbReference type="Gene3D" id="1.10.8.60">
    <property type="match status" value="1"/>
</dbReference>
<feature type="domain" description="Sigma-54 factor interaction" evidence="6">
    <location>
        <begin position="145"/>
        <end position="375"/>
    </location>
</feature>
<dbReference type="RefSeq" id="WP_109215713.1">
    <property type="nucleotide sequence ID" value="NZ_JRFU01000098.1"/>
</dbReference>
<keyword evidence="4" id="KW-0804">Transcription</keyword>
<dbReference type="Pfam" id="PF02954">
    <property type="entry name" value="HTH_8"/>
    <property type="match status" value="1"/>
</dbReference>
<protein>
    <submittedName>
        <fullName evidence="7">Transcriptional regulator</fullName>
    </submittedName>
</protein>
<evidence type="ECO:0000256" key="5">
    <source>
        <dbReference type="SAM" id="Coils"/>
    </source>
</evidence>
<dbReference type="InterPro" id="IPR025662">
    <property type="entry name" value="Sigma_54_int_dom_ATP-bd_1"/>
</dbReference>
<dbReference type="InterPro" id="IPR025944">
    <property type="entry name" value="Sigma_54_int_dom_CS"/>
</dbReference>
<dbReference type="InterPro" id="IPR000014">
    <property type="entry name" value="PAS"/>
</dbReference>
<dbReference type="AlphaFoldDB" id="A0A2V1JSX1"/>
<accession>A0A2V1JSX1</accession>
<dbReference type="Gene3D" id="3.40.50.300">
    <property type="entry name" value="P-loop containing nucleotide triphosphate hydrolases"/>
    <property type="match status" value="1"/>
</dbReference>
<dbReference type="PANTHER" id="PTHR32071:SF99">
    <property type="entry name" value="TRANSCRIPTIONAL REGULATORY PROTEIN"/>
    <property type="match status" value="1"/>
</dbReference>
<evidence type="ECO:0000259" key="6">
    <source>
        <dbReference type="PROSITE" id="PS50045"/>
    </source>
</evidence>
<dbReference type="GO" id="GO:0005524">
    <property type="term" value="F:ATP binding"/>
    <property type="evidence" value="ECO:0007669"/>
    <property type="project" value="UniProtKB-KW"/>
</dbReference>